<accession>A0A9W9S673</accession>
<keyword evidence="2" id="KW-1185">Reference proteome</keyword>
<proteinExistence type="predicted"/>
<dbReference type="EMBL" id="JAPZBT010000002">
    <property type="protein sequence ID" value="KAJ5372605.1"/>
    <property type="molecule type" value="Genomic_DNA"/>
</dbReference>
<gene>
    <name evidence="1" type="ORF">N7517_004611</name>
</gene>
<evidence type="ECO:0000313" key="1">
    <source>
        <dbReference type="EMBL" id="KAJ5372605.1"/>
    </source>
</evidence>
<organism evidence="1 2">
    <name type="scientific">Penicillium concentricum</name>
    <dbReference type="NCBI Taxonomy" id="293559"/>
    <lineage>
        <taxon>Eukaryota</taxon>
        <taxon>Fungi</taxon>
        <taxon>Dikarya</taxon>
        <taxon>Ascomycota</taxon>
        <taxon>Pezizomycotina</taxon>
        <taxon>Eurotiomycetes</taxon>
        <taxon>Eurotiomycetidae</taxon>
        <taxon>Eurotiales</taxon>
        <taxon>Aspergillaceae</taxon>
        <taxon>Penicillium</taxon>
    </lineage>
</organism>
<evidence type="ECO:0000313" key="2">
    <source>
        <dbReference type="Proteomes" id="UP001147752"/>
    </source>
</evidence>
<name>A0A9W9S673_9EURO</name>
<dbReference type="OrthoDB" id="76567at2759"/>
<dbReference type="AlphaFoldDB" id="A0A9W9S673"/>
<protein>
    <submittedName>
        <fullName evidence="1">Uncharacterized protein</fullName>
    </submittedName>
</protein>
<reference evidence="1" key="2">
    <citation type="journal article" date="2023" name="IMA Fungus">
        <title>Comparative genomic study of the Penicillium genus elucidates a diverse pangenome and 15 lateral gene transfer events.</title>
        <authorList>
            <person name="Petersen C."/>
            <person name="Sorensen T."/>
            <person name="Nielsen M.R."/>
            <person name="Sondergaard T.E."/>
            <person name="Sorensen J.L."/>
            <person name="Fitzpatrick D.A."/>
            <person name="Frisvad J.C."/>
            <person name="Nielsen K.L."/>
        </authorList>
    </citation>
    <scope>NUCLEOTIDE SEQUENCE</scope>
    <source>
        <strain evidence="1">IBT 3081</strain>
    </source>
</reference>
<comment type="caution">
    <text evidence="1">The sequence shown here is derived from an EMBL/GenBank/DDBJ whole genome shotgun (WGS) entry which is preliminary data.</text>
</comment>
<dbReference type="Proteomes" id="UP001147752">
    <property type="component" value="Unassembled WGS sequence"/>
</dbReference>
<dbReference type="GeneID" id="81461524"/>
<dbReference type="RefSeq" id="XP_056578591.1">
    <property type="nucleotide sequence ID" value="XM_056722341.1"/>
</dbReference>
<reference evidence="1" key="1">
    <citation type="submission" date="2022-12" db="EMBL/GenBank/DDBJ databases">
        <authorList>
            <person name="Petersen C."/>
        </authorList>
    </citation>
    <scope>NUCLEOTIDE SEQUENCE</scope>
    <source>
        <strain evidence="1">IBT 3081</strain>
    </source>
</reference>
<sequence>MPGRPIENHSNAVKYLGVDDFLDVLKTGHQILKFKSVPEKAFEILSGDDTRPCKFVRLQYHRPTQLLLVKITPGWDHENLIFLVRKLIDRQLNAMNLFSSNKPTCAVEIGTSESTSHLSADAYGWLEAPQSPVKAVITISFKYLCAETDENPLSISVWKPGRRLSSHDTGTNLSTAIRTAHIDVWNVAGSLSVSGFSHDVDTQLPVSADEIQLPLELLIGRLPSHPREHDIVITQDMLLWILHQLWEYRRQRVILQ</sequence>